<dbReference type="InterPro" id="IPR051906">
    <property type="entry name" value="TolC-like"/>
</dbReference>
<dbReference type="Pfam" id="PF02321">
    <property type="entry name" value="OEP"/>
    <property type="match status" value="2"/>
</dbReference>
<keyword evidence="8" id="KW-0175">Coiled coil</keyword>
<keyword evidence="7" id="KW-0998">Cell outer membrane</keyword>
<dbReference type="Gene3D" id="1.20.1600.10">
    <property type="entry name" value="Outer membrane efflux proteins (OEP)"/>
    <property type="match status" value="1"/>
</dbReference>
<evidence type="ECO:0000256" key="2">
    <source>
        <dbReference type="ARBA" id="ARBA00007613"/>
    </source>
</evidence>
<dbReference type="EMBL" id="CP002903">
    <property type="protein sequence ID" value="AEJ62467.1"/>
    <property type="molecule type" value="Genomic_DNA"/>
</dbReference>
<feature type="coiled-coil region" evidence="8">
    <location>
        <begin position="356"/>
        <end position="415"/>
    </location>
</feature>
<evidence type="ECO:0000313" key="10">
    <source>
        <dbReference type="Proteomes" id="UP000007254"/>
    </source>
</evidence>
<dbReference type="GO" id="GO:0015288">
    <property type="term" value="F:porin activity"/>
    <property type="evidence" value="ECO:0007669"/>
    <property type="project" value="TreeGrafter"/>
</dbReference>
<evidence type="ECO:0000256" key="8">
    <source>
        <dbReference type="SAM" id="Coils"/>
    </source>
</evidence>
<dbReference type="PANTHER" id="PTHR30026:SF20">
    <property type="entry name" value="OUTER MEMBRANE PROTEIN TOLC"/>
    <property type="match status" value="1"/>
</dbReference>
<evidence type="ECO:0000256" key="6">
    <source>
        <dbReference type="ARBA" id="ARBA00023136"/>
    </source>
</evidence>
<accession>G0GFZ1</accession>
<keyword evidence="6" id="KW-0472">Membrane</keyword>
<keyword evidence="4" id="KW-1134">Transmembrane beta strand</keyword>
<evidence type="ECO:0000256" key="7">
    <source>
        <dbReference type="ARBA" id="ARBA00023237"/>
    </source>
</evidence>
<protein>
    <submittedName>
        <fullName evidence="9">Outer membrane efflux protein</fullName>
    </submittedName>
</protein>
<keyword evidence="5" id="KW-0812">Transmembrane</keyword>
<gene>
    <name evidence="9" type="ordered locus">Spith_2212</name>
</gene>
<dbReference type="SUPFAM" id="SSF56954">
    <property type="entry name" value="Outer membrane efflux proteins (OEP)"/>
    <property type="match status" value="1"/>
</dbReference>
<keyword evidence="3" id="KW-0813">Transport</keyword>
<evidence type="ECO:0000256" key="5">
    <source>
        <dbReference type="ARBA" id="ARBA00022692"/>
    </source>
</evidence>
<keyword evidence="10" id="KW-1185">Reference proteome</keyword>
<comment type="subcellular location">
    <subcellularLocation>
        <location evidence="1">Cell outer membrane</location>
    </subcellularLocation>
</comment>
<dbReference type="HOGENOM" id="CLU_047713_1_0_12"/>
<comment type="similarity">
    <text evidence="2">Belongs to the outer membrane factor (OMF) (TC 1.B.17) family.</text>
</comment>
<sequence>MRLLNKRVFCVLLYAVLAVPLWPEEALVLTLEDAVSQALTHNLSIRRTRLDLESKKLIRDTVFNQFYPRITASATLSRLHEAPGTVSGLIPVPPDSPPGSGIYDYVATYEQEIPHTWNLSTNIQASLTLTFQLVGGIELAFMDYERGLETLEKARKQVERDVRKAFYQLILSREQLSIMEESLKAAEARYQQTERLFQNGLVDRQTLLSARVAWESMKPQIAQLSMAYENALLNFKMLLGMDLEHPVVLEGEITTPALSLTSIDLSRFSLDRSPEIQELVKALQMQRIQRQITASSRLPVLTFTLTADPTFQGDPFADPWFEDMDTMWKQRSGMFGITVTVPVDPWIPASQTWVNLSNQDRTLEAMELQLEEALRGTYLKVRSLLDSIRTAQENLKAHEANLELARTSYQLAEEAYGSGLKDLVAVMDAETQLRQAQFSVLSDRIQILTNLIDLSYTLNVPFETFIGGQE</sequence>
<dbReference type="RefSeq" id="WP_014625774.1">
    <property type="nucleotide sequence ID" value="NC_017583.1"/>
</dbReference>
<reference evidence="9 10" key="1">
    <citation type="submission" date="2011-06" db="EMBL/GenBank/DDBJ databases">
        <title>The complete genome of Spirochaeta thermophila DSM 6578.</title>
        <authorList>
            <consortium name="US DOE Joint Genome Institute (JGI-PGF)"/>
            <person name="Lucas S."/>
            <person name="Lapidus A."/>
            <person name="Bruce D."/>
            <person name="Goodwin L."/>
            <person name="Pitluck S."/>
            <person name="Peters L."/>
            <person name="Kyrpides N."/>
            <person name="Mavromatis K."/>
            <person name="Ivanova N."/>
            <person name="Mikailova N."/>
            <person name="Pagani I."/>
            <person name="Chertkov O."/>
            <person name="Detter J.C."/>
            <person name="Tapia R."/>
            <person name="Han C."/>
            <person name="Land M."/>
            <person name="Hauser L."/>
            <person name="Markowitz V."/>
            <person name="Cheng J.-F."/>
            <person name="Hugenholtz P."/>
            <person name="Woyke T."/>
            <person name="Wu D."/>
            <person name="Spring S."/>
            <person name="Merkhoffer B."/>
            <person name="Schneider S."/>
            <person name="Klenk H.-P."/>
            <person name="Eisen J.A."/>
        </authorList>
    </citation>
    <scope>NUCLEOTIDE SEQUENCE [LARGE SCALE GENOMIC DNA]</scope>
    <source>
        <strain evidence="10">ATCC 700085 / DSM 6578 / Z-1203</strain>
    </source>
</reference>
<dbReference type="GO" id="GO:0009279">
    <property type="term" value="C:cell outer membrane"/>
    <property type="evidence" value="ECO:0007669"/>
    <property type="project" value="UniProtKB-SubCell"/>
</dbReference>
<dbReference type="STRING" id="869211.Spith_2212"/>
<dbReference type="InterPro" id="IPR003423">
    <property type="entry name" value="OMP_efflux"/>
</dbReference>
<name>G0GFZ1_WINT7</name>
<dbReference type="OrthoDB" id="369735at2"/>
<organism evidence="9 10">
    <name type="scientific">Winmispira thermophila (strain ATCC 700085 / DSM 6578 / Z-1203)</name>
    <name type="common">Spirochaeta thermophila</name>
    <dbReference type="NCBI Taxonomy" id="869211"/>
    <lineage>
        <taxon>Bacteria</taxon>
        <taxon>Pseudomonadati</taxon>
        <taxon>Spirochaetota</taxon>
        <taxon>Spirochaetia</taxon>
        <taxon>Winmispirales</taxon>
        <taxon>Winmispiraceae</taxon>
        <taxon>Winmispira</taxon>
    </lineage>
</organism>
<evidence type="ECO:0000256" key="1">
    <source>
        <dbReference type="ARBA" id="ARBA00004442"/>
    </source>
</evidence>
<evidence type="ECO:0000256" key="4">
    <source>
        <dbReference type="ARBA" id="ARBA00022452"/>
    </source>
</evidence>
<evidence type="ECO:0000313" key="9">
    <source>
        <dbReference type="EMBL" id="AEJ62467.1"/>
    </source>
</evidence>
<evidence type="ECO:0000256" key="3">
    <source>
        <dbReference type="ARBA" id="ARBA00022448"/>
    </source>
</evidence>
<dbReference type="GO" id="GO:1990281">
    <property type="term" value="C:efflux pump complex"/>
    <property type="evidence" value="ECO:0007669"/>
    <property type="project" value="TreeGrafter"/>
</dbReference>
<dbReference type="KEGG" id="stq:Spith_2212"/>
<dbReference type="PANTHER" id="PTHR30026">
    <property type="entry name" value="OUTER MEMBRANE PROTEIN TOLC"/>
    <property type="match status" value="1"/>
</dbReference>
<dbReference type="AlphaFoldDB" id="G0GFZ1"/>
<feature type="coiled-coil region" evidence="8">
    <location>
        <begin position="141"/>
        <end position="196"/>
    </location>
</feature>
<proteinExistence type="inferred from homology"/>
<dbReference type="Proteomes" id="UP000007254">
    <property type="component" value="Chromosome"/>
</dbReference>
<dbReference type="GO" id="GO:0015562">
    <property type="term" value="F:efflux transmembrane transporter activity"/>
    <property type="evidence" value="ECO:0007669"/>
    <property type="project" value="InterPro"/>
</dbReference>